<sequence>MSRTAAASFTLAGELDLAVHDFTPSGPARGHSVYLQGQLHANESAAMLVLHEVVRALRARPPANRVRVVPNANPVGWGRYLASGSTGDGRISAGGTNWNRMFGDPRQRGGSADAVLASTLWELSHPYDVVIDVHTPEFGWPHLYAPSADRRLVTLDDIPHVLYGAPQPGPFDEAHLRLRAGQDSTVHVAVTLEIPSHEIPTAASVASWADRLLDEIDAQARQAQARGMPQRWGTMADVIAPLSGAVALHCRPGQPLAAGAPILSIHGRKGEKETLHAPSHCIPICFRRATVVEAGYWACRVIDLHSEPSK</sequence>
<dbReference type="InterPro" id="IPR053138">
    <property type="entry name" value="N-alpha-Ac-DABA_deacetylase"/>
</dbReference>
<dbReference type="Gene3D" id="3.40.630.10">
    <property type="entry name" value="Zn peptidases"/>
    <property type="match status" value="2"/>
</dbReference>
<feature type="domain" description="Succinylglutamate desuccinylase/Aspartoacylase catalytic" evidence="5">
    <location>
        <begin position="30"/>
        <end position="149"/>
    </location>
</feature>
<evidence type="ECO:0000256" key="1">
    <source>
        <dbReference type="ARBA" id="ARBA00001947"/>
    </source>
</evidence>
<dbReference type="AlphaFoldDB" id="A0AAU1UMM6"/>
<protein>
    <submittedName>
        <fullName evidence="7">Succinylglutamate desuccinylase/aspartoacylase family protein</fullName>
    </submittedName>
</protein>
<organism evidence="7">
    <name type="scientific">Streptomyces sp. NBC_00119</name>
    <dbReference type="NCBI Taxonomy" id="2975659"/>
    <lineage>
        <taxon>Bacteria</taxon>
        <taxon>Bacillati</taxon>
        <taxon>Actinomycetota</taxon>
        <taxon>Actinomycetes</taxon>
        <taxon>Kitasatosporales</taxon>
        <taxon>Streptomycetaceae</taxon>
        <taxon>Streptomyces</taxon>
    </lineage>
</organism>
<dbReference type="PANTHER" id="PTHR37326">
    <property type="entry name" value="BLL3975 PROTEIN"/>
    <property type="match status" value="1"/>
</dbReference>
<reference evidence="7" key="1">
    <citation type="submission" date="2022-10" db="EMBL/GenBank/DDBJ databases">
        <title>The complete genomes of actinobacterial strains from the NBC collection.</title>
        <authorList>
            <person name="Joergensen T.S."/>
            <person name="Alvarez Arevalo M."/>
            <person name="Sterndorff E.B."/>
            <person name="Faurdal D."/>
            <person name="Vuksanovic O."/>
            <person name="Mourched A.-S."/>
            <person name="Charusanti P."/>
            <person name="Shaw S."/>
            <person name="Blin K."/>
            <person name="Weber T."/>
        </authorList>
    </citation>
    <scope>NUCLEOTIDE SEQUENCE</scope>
    <source>
        <strain evidence="7">NBC_00119</strain>
    </source>
</reference>
<keyword evidence="4" id="KW-0862">Zinc</keyword>
<dbReference type="GO" id="GO:0016788">
    <property type="term" value="F:hydrolase activity, acting on ester bonds"/>
    <property type="evidence" value="ECO:0007669"/>
    <property type="project" value="InterPro"/>
</dbReference>
<evidence type="ECO:0000256" key="3">
    <source>
        <dbReference type="ARBA" id="ARBA00022801"/>
    </source>
</evidence>
<evidence type="ECO:0000313" key="7">
    <source>
        <dbReference type="EMBL" id="WTS18466.1"/>
    </source>
</evidence>
<evidence type="ECO:0000256" key="2">
    <source>
        <dbReference type="ARBA" id="ARBA00022723"/>
    </source>
</evidence>
<proteinExistence type="predicted"/>
<dbReference type="Pfam" id="PF24827">
    <property type="entry name" value="AstE_AspA_cat"/>
    <property type="match status" value="1"/>
</dbReference>
<dbReference type="SUPFAM" id="SSF53187">
    <property type="entry name" value="Zn-dependent exopeptidases"/>
    <property type="match status" value="1"/>
</dbReference>
<dbReference type="PANTHER" id="PTHR37326:SF1">
    <property type="entry name" value="BLL3975 PROTEIN"/>
    <property type="match status" value="1"/>
</dbReference>
<accession>A0AAU1UMM6</accession>
<evidence type="ECO:0000313" key="6">
    <source>
        <dbReference type="EMBL" id="WTS09707.1"/>
    </source>
</evidence>
<keyword evidence="2" id="KW-0479">Metal-binding</keyword>
<name>A0AAU1UMM6_9ACTN</name>
<dbReference type="GO" id="GO:0046872">
    <property type="term" value="F:metal ion binding"/>
    <property type="evidence" value="ECO:0007669"/>
    <property type="project" value="UniProtKB-KW"/>
</dbReference>
<dbReference type="EMBL" id="CP108195">
    <property type="protein sequence ID" value="WTS18466.1"/>
    <property type="molecule type" value="Genomic_DNA"/>
</dbReference>
<dbReference type="EMBL" id="CP108195">
    <property type="protein sequence ID" value="WTS09707.1"/>
    <property type="molecule type" value="Genomic_DNA"/>
</dbReference>
<dbReference type="InterPro" id="IPR055438">
    <property type="entry name" value="AstE_AspA_cat"/>
</dbReference>
<evidence type="ECO:0000259" key="5">
    <source>
        <dbReference type="Pfam" id="PF24827"/>
    </source>
</evidence>
<keyword evidence="3" id="KW-0378">Hydrolase</keyword>
<evidence type="ECO:0000256" key="4">
    <source>
        <dbReference type="ARBA" id="ARBA00022833"/>
    </source>
</evidence>
<comment type="cofactor">
    <cofactor evidence="1">
        <name>Zn(2+)</name>
        <dbReference type="ChEBI" id="CHEBI:29105"/>
    </cofactor>
</comment>
<gene>
    <name evidence="6" type="ORF">OHU69_00195</name>
    <name evidence="7" type="ORF">OHU69_50475</name>
</gene>